<feature type="region of interest" description="Disordered" evidence="2">
    <location>
        <begin position="1"/>
        <end position="20"/>
    </location>
</feature>
<dbReference type="Proteomes" id="UP000887013">
    <property type="component" value="Unassembled WGS sequence"/>
</dbReference>
<comment type="caution">
    <text evidence="3">The sequence shown here is derived from an EMBL/GenBank/DDBJ whole genome shotgun (WGS) entry which is preliminary data.</text>
</comment>
<reference evidence="3" key="1">
    <citation type="submission" date="2020-08" db="EMBL/GenBank/DDBJ databases">
        <title>Multicomponent nature underlies the extraordinary mechanical properties of spider dragline silk.</title>
        <authorList>
            <person name="Kono N."/>
            <person name="Nakamura H."/>
            <person name="Mori M."/>
            <person name="Yoshida Y."/>
            <person name="Ohtoshi R."/>
            <person name="Malay A.D."/>
            <person name="Moran D.A.P."/>
            <person name="Tomita M."/>
            <person name="Numata K."/>
            <person name="Arakawa K."/>
        </authorList>
    </citation>
    <scope>NUCLEOTIDE SEQUENCE</scope>
</reference>
<dbReference type="OrthoDB" id="6430388at2759"/>
<protein>
    <submittedName>
        <fullName evidence="3">Uncharacterized protein</fullName>
    </submittedName>
</protein>
<feature type="coiled-coil region" evidence="1">
    <location>
        <begin position="349"/>
        <end position="376"/>
    </location>
</feature>
<keyword evidence="1" id="KW-0175">Coiled coil</keyword>
<dbReference type="AlphaFoldDB" id="A0A8X6QLV4"/>
<evidence type="ECO:0000256" key="2">
    <source>
        <dbReference type="SAM" id="MobiDB-lite"/>
    </source>
</evidence>
<gene>
    <name evidence="3" type="primary">AVEN_236902_1</name>
    <name evidence="3" type="ORF">NPIL_157971</name>
</gene>
<name>A0A8X6QLV4_NEPPI</name>
<evidence type="ECO:0000313" key="3">
    <source>
        <dbReference type="EMBL" id="GFU25859.1"/>
    </source>
</evidence>
<sequence length="1055" mass="120986">MNWMGGARNRVRAMSDKKKQKEFFQAKRRSAAQKSIIKNTSTIPALSHDLISFHLVERNLRRKIPMPKPTQVIKEDLEKRSSNIFDVDLSETPLERYSVGTNKNLPQGLKIKNSIDKINSEENGSDIDEMFHETALQNNVYATEKEFQKFLLRSGDNIGNLNKYKPQELNFETNVFTGSPVYSKLQTTYHYPKKSPKMNFSSPQDLIRTPDIHESFKKYINKDKMNQLENGNNNHYNSDFEYSETFEHNTLQKAFEKELLHEGKYSENSTINRKPSKKFKMFKNMNAVLSRHEQDEEINFALKNSQPTFSELSKCTFSSIPTKAATRDYGEILRNNDSDDRHSYLQSDSKSYREKLNELEKMIRKANMKRQKILKNSPEFEYSPQSNRFKNNLSSDFFQSPQDSTSSSSSSGMNIPTFFQRKRIHGDHHSINNCDVTSYKKIRRSVIDSNCFDIEVNRRKKIKISNTTVLTPKYSKRIDERHSIKYLYDTKFLSTEKIGDSNEDLSKPLFPPSFLSYFPTPIVTRSRNESNVPQESSTTKIISEQLAQILNDRKKDYNDKSFDENISFNQNYLKNYEMPERISSYNSTSNCSINHQNDYHVKENSTHNIPIVCTIDAATSPLPNLKYFETNSNSIAPKNSEKLGNESFFPEDNSDGIPEHNSLSEHVCDKIVYQQLDTTHSNDSLNKTDTSNIIKVNTFNNKNVNTFSESEMKVSENHLNEIEFQNDKFTGSIDDFPPTVPNTPNKYHKFRSKGKIQDELNFIHDIEDSSCPQKTVPNIQEQFFDQNSVQTDLIQGSILKHDILQERVYEEKETLFPDDGETMKTPHDNQLISNIDTTTFQTPNNSPKESPKRISSSSDEFNVSKSMYAIQDKLESSPFIVNISTYMNMAKTSHISSISSIKNNIRDSPSTPADNNPECTETVTASCLKSEDTPEKVMETSENSSLTTPKIINKTNSTEKEEKSNTLLGENSKCNDVSDINESKTVKSLSDTFINCTEVAWKRENVDTVLIASPEEVSSNLSDPEIYLNKFHNLTTFDAAVQVAIVMTDAWCQVG</sequence>
<evidence type="ECO:0000313" key="4">
    <source>
        <dbReference type="Proteomes" id="UP000887013"/>
    </source>
</evidence>
<dbReference type="EMBL" id="BMAW01128512">
    <property type="protein sequence ID" value="GFU25859.1"/>
    <property type="molecule type" value="Genomic_DNA"/>
</dbReference>
<feature type="region of interest" description="Disordered" evidence="2">
    <location>
        <begin position="836"/>
        <end position="860"/>
    </location>
</feature>
<proteinExistence type="predicted"/>
<accession>A0A8X6QLV4</accession>
<evidence type="ECO:0000256" key="1">
    <source>
        <dbReference type="SAM" id="Coils"/>
    </source>
</evidence>
<feature type="region of interest" description="Disordered" evidence="2">
    <location>
        <begin position="391"/>
        <end position="413"/>
    </location>
</feature>
<keyword evidence="4" id="KW-1185">Reference proteome</keyword>
<organism evidence="3 4">
    <name type="scientific">Nephila pilipes</name>
    <name type="common">Giant wood spider</name>
    <name type="synonym">Nephila maculata</name>
    <dbReference type="NCBI Taxonomy" id="299642"/>
    <lineage>
        <taxon>Eukaryota</taxon>
        <taxon>Metazoa</taxon>
        <taxon>Ecdysozoa</taxon>
        <taxon>Arthropoda</taxon>
        <taxon>Chelicerata</taxon>
        <taxon>Arachnida</taxon>
        <taxon>Araneae</taxon>
        <taxon>Araneomorphae</taxon>
        <taxon>Entelegynae</taxon>
        <taxon>Araneoidea</taxon>
        <taxon>Nephilidae</taxon>
        <taxon>Nephila</taxon>
    </lineage>
</organism>
<feature type="compositionally biased region" description="Low complexity" evidence="2">
    <location>
        <begin position="394"/>
        <end position="411"/>
    </location>
</feature>